<evidence type="ECO:0000313" key="2">
    <source>
        <dbReference type="EMBL" id="MFD0783919.1"/>
    </source>
</evidence>
<reference evidence="3" key="1">
    <citation type="journal article" date="2019" name="Int. J. Syst. Evol. Microbiol.">
        <title>The Global Catalogue of Microorganisms (GCM) 10K type strain sequencing project: providing services to taxonomists for standard genome sequencing and annotation.</title>
        <authorList>
            <consortium name="The Broad Institute Genomics Platform"/>
            <consortium name="The Broad Institute Genome Sequencing Center for Infectious Disease"/>
            <person name="Wu L."/>
            <person name="Ma J."/>
        </authorList>
    </citation>
    <scope>NUCLEOTIDE SEQUENCE [LARGE SCALE GENOMIC DNA]</scope>
    <source>
        <strain evidence="3">JCM 32148</strain>
    </source>
</reference>
<feature type="region of interest" description="Disordered" evidence="1">
    <location>
        <begin position="1"/>
        <end position="23"/>
    </location>
</feature>
<accession>A0ABW3A083</accession>
<protein>
    <submittedName>
        <fullName evidence="2">Uncharacterized protein</fullName>
    </submittedName>
</protein>
<dbReference type="Proteomes" id="UP001597053">
    <property type="component" value="Unassembled WGS sequence"/>
</dbReference>
<sequence length="69" mass="7185">SHRPSATRAGRDRRLPAAGPPSADTEVLACGYLTIGTVRHVYRLPCSASGSGRGNQAIYFDDGDIAAIA</sequence>
<organism evidence="2 3">
    <name type="scientific">Micromonospora azadirachtae</name>
    <dbReference type="NCBI Taxonomy" id="1970735"/>
    <lineage>
        <taxon>Bacteria</taxon>
        <taxon>Bacillati</taxon>
        <taxon>Actinomycetota</taxon>
        <taxon>Actinomycetes</taxon>
        <taxon>Micromonosporales</taxon>
        <taxon>Micromonosporaceae</taxon>
        <taxon>Micromonospora</taxon>
    </lineage>
</organism>
<keyword evidence="3" id="KW-1185">Reference proteome</keyword>
<dbReference type="EMBL" id="JBHTHM010000264">
    <property type="protein sequence ID" value="MFD0783919.1"/>
    <property type="molecule type" value="Genomic_DNA"/>
</dbReference>
<feature type="non-terminal residue" evidence="2">
    <location>
        <position position="1"/>
    </location>
</feature>
<evidence type="ECO:0000313" key="3">
    <source>
        <dbReference type="Proteomes" id="UP001597053"/>
    </source>
</evidence>
<name>A0ABW3A083_9ACTN</name>
<comment type="caution">
    <text evidence="2">The sequence shown here is derived from an EMBL/GenBank/DDBJ whole genome shotgun (WGS) entry which is preliminary data.</text>
</comment>
<gene>
    <name evidence="2" type="ORF">ACFQZ8_08330</name>
</gene>
<evidence type="ECO:0000256" key="1">
    <source>
        <dbReference type="SAM" id="MobiDB-lite"/>
    </source>
</evidence>
<proteinExistence type="predicted"/>